<comment type="caution">
    <text evidence="5">The sequence shown here is derived from an EMBL/GenBank/DDBJ whole genome shotgun (WGS) entry which is preliminary data.</text>
</comment>
<dbReference type="InterPro" id="IPR001482">
    <property type="entry name" value="T2SS/T4SS_dom"/>
</dbReference>
<dbReference type="Pfam" id="PF00437">
    <property type="entry name" value="T2SSE"/>
    <property type="match status" value="1"/>
</dbReference>
<dbReference type="PANTHER" id="PTHR30258:SF2">
    <property type="entry name" value="COMG OPERON PROTEIN 1"/>
    <property type="match status" value="1"/>
</dbReference>
<evidence type="ECO:0000259" key="4">
    <source>
        <dbReference type="Pfam" id="PF00437"/>
    </source>
</evidence>
<feature type="domain" description="Bacterial type II secretion system protein E" evidence="4">
    <location>
        <begin position="46"/>
        <end position="255"/>
    </location>
</feature>
<dbReference type="GO" id="GO:0016887">
    <property type="term" value="F:ATP hydrolysis activity"/>
    <property type="evidence" value="ECO:0007669"/>
    <property type="project" value="TreeGrafter"/>
</dbReference>
<dbReference type="Gene3D" id="3.40.50.300">
    <property type="entry name" value="P-loop containing nucleotide triphosphate hydrolases"/>
    <property type="match status" value="1"/>
</dbReference>
<dbReference type="AlphaFoldDB" id="A0A2T4MX65"/>
<organism evidence="5 6">
    <name type="scientific">Aeromonas veronii</name>
    <dbReference type="NCBI Taxonomy" id="654"/>
    <lineage>
        <taxon>Bacteria</taxon>
        <taxon>Pseudomonadati</taxon>
        <taxon>Pseudomonadota</taxon>
        <taxon>Gammaproteobacteria</taxon>
        <taxon>Aeromonadales</taxon>
        <taxon>Aeromonadaceae</taxon>
        <taxon>Aeromonas</taxon>
    </lineage>
</organism>
<dbReference type="GO" id="GO:0005524">
    <property type="term" value="F:ATP binding"/>
    <property type="evidence" value="ECO:0007669"/>
    <property type="project" value="UniProtKB-KW"/>
</dbReference>
<keyword evidence="3" id="KW-0067">ATP-binding</keyword>
<evidence type="ECO:0000256" key="1">
    <source>
        <dbReference type="ARBA" id="ARBA00006611"/>
    </source>
</evidence>
<evidence type="ECO:0000256" key="2">
    <source>
        <dbReference type="ARBA" id="ARBA00022741"/>
    </source>
</evidence>
<dbReference type="EMBL" id="PZKL01000045">
    <property type="protein sequence ID" value="PTH79162.1"/>
    <property type="molecule type" value="Genomic_DNA"/>
</dbReference>
<dbReference type="InterPro" id="IPR027417">
    <property type="entry name" value="P-loop_NTPase"/>
</dbReference>
<dbReference type="Proteomes" id="UP000241986">
    <property type="component" value="Unassembled WGS sequence"/>
</dbReference>
<reference evidence="5 6" key="1">
    <citation type="submission" date="2018-03" db="EMBL/GenBank/DDBJ databases">
        <title>Aeromonas veronii whole genome sequencing and analysis.</title>
        <authorList>
            <person name="Xie H."/>
            <person name="Liu T."/>
            <person name="Wang K."/>
        </authorList>
    </citation>
    <scope>NUCLEOTIDE SEQUENCE [LARGE SCALE GENOMIC DNA]</scope>
    <source>
        <strain evidence="5 6">XH.VA.1</strain>
    </source>
</reference>
<evidence type="ECO:0000256" key="3">
    <source>
        <dbReference type="ARBA" id="ARBA00022840"/>
    </source>
</evidence>
<dbReference type="RefSeq" id="WP_107684796.1">
    <property type="nucleotide sequence ID" value="NZ_PZKL01000045.1"/>
</dbReference>
<dbReference type="SUPFAM" id="SSF52540">
    <property type="entry name" value="P-loop containing nucleoside triphosphate hydrolases"/>
    <property type="match status" value="1"/>
</dbReference>
<gene>
    <name evidence="5" type="ORF">DAA48_22285</name>
</gene>
<keyword evidence="2" id="KW-0547">Nucleotide-binding</keyword>
<evidence type="ECO:0000313" key="6">
    <source>
        <dbReference type="Proteomes" id="UP000241986"/>
    </source>
</evidence>
<comment type="similarity">
    <text evidence="1">Belongs to the GSP E family.</text>
</comment>
<dbReference type="GO" id="GO:0005886">
    <property type="term" value="C:plasma membrane"/>
    <property type="evidence" value="ECO:0007669"/>
    <property type="project" value="TreeGrafter"/>
</dbReference>
<evidence type="ECO:0000313" key="5">
    <source>
        <dbReference type="EMBL" id="PTH79162.1"/>
    </source>
</evidence>
<name>A0A2T4MX65_AERVE</name>
<accession>A0A2T4MX65</accession>
<proteinExistence type="inferred from homology"/>
<protein>
    <submittedName>
        <fullName evidence="5">Type II secretion system protein E</fullName>
    </submittedName>
</protein>
<sequence>MIDYSDLFLPEDNPMLGHIFPGPKAIPEEMNSFVTALVEKAKLSKKVDFAIDVDNVFFRCSKMPTITGNLYIFRRMPSEVWPLSKCGLPKHVVDFSLSERLCKGGLIVVSGMPGNGKSTTCASMIIARLKEFGGLCITVEDPPEMPMQGQHGNGLCFQREVNGGEDFHVAVRDAMRGYPSRVNTMMLIGEVRDAQTASLALRSAVDGRLVFITTHAGNVIQATQRIVSLASGAMSTEEARELLASGIRMIIHQKIENGRLDVSSIIDTQGVVGVIRSKATQLESLSNELTQQKNLIKVKGRIDTRD</sequence>
<dbReference type="PANTHER" id="PTHR30258">
    <property type="entry name" value="TYPE II SECRETION SYSTEM PROTEIN GSPE-RELATED"/>
    <property type="match status" value="1"/>
</dbReference>